<evidence type="ECO:0000313" key="5">
    <source>
        <dbReference type="Proteomes" id="UP000217005"/>
    </source>
</evidence>
<dbReference type="RefSeq" id="WP_094829144.1">
    <property type="nucleotide sequence ID" value="NZ_NEVL01000007.1"/>
</dbReference>
<sequence>MSNPKLEVLTPQNSQIIFIDHQPQMAFGVQSLDRQTLKNNVVGLAKAAKVFDIPTVITTVETESFSGYTYPELLDVFPEQKVLERTSMNSWDDQKVRDALAANGRKKVVVAGLWTEVCNTTFALCAMLEGDYEIYMVTDASGGTSKEAHDMAIQRMVQAGVVPVTWQQVLLEWQRDWARRDSYDAVMAIAKEHSGAYGMGVDYAYTMVHKAKQRTKTNHEAIAPVAAPVR</sequence>
<dbReference type="InterPro" id="IPR036380">
    <property type="entry name" value="Isochorismatase-like_sf"/>
</dbReference>
<evidence type="ECO:0000259" key="1">
    <source>
        <dbReference type="Pfam" id="PF00857"/>
    </source>
</evidence>
<accession>A0A261RTF6</accession>
<dbReference type="EMBL" id="NEVL01000007">
    <property type="protein sequence ID" value="OZI28191.1"/>
    <property type="molecule type" value="Genomic_DNA"/>
</dbReference>
<gene>
    <name evidence="3" type="ORF">CAL27_01970</name>
    <name evidence="2" type="ORF">CEG14_25085</name>
</gene>
<dbReference type="InterPro" id="IPR053152">
    <property type="entry name" value="Hydrolase_YcaC-like"/>
</dbReference>
<evidence type="ECO:0000313" key="2">
    <source>
        <dbReference type="EMBL" id="OZI28191.1"/>
    </source>
</evidence>
<keyword evidence="4" id="KW-1185">Reference proteome</keyword>
<dbReference type="SUPFAM" id="SSF52499">
    <property type="entry name" value="Isochorismatase-like hydrolases"/>
    <property type="match status" value="1"/>
</dbReference>
<keyword evidence="2" id="KW-0378">Hydrolase</keyword>
<dbReference type="EMBL" id="NEVR01000001">
    <property type="protein sequence ID" value="OZI68264.1"/>
    <property type="molecule type" value="Genomic_DNA"/>
</dbReference>
<feature type="domain" description="Isochorismatase-like" evidence="1">
    <location>
        <begin position="15"/>
        <end position="168"/>
    </location>
</feature>
<protein>
    <submittedName>
        <fullName evidence="2">Hydrolase</fullName>
    </submittedName>
</protein>
<evidence type="ECO:0000313" key="3">
    <source>
        <dbReference type="EMBL" id="OZI68264.1"/>
    </source>
</evidence>
<reference evidence="2 5" key="1">
    <citation type="submission" date="2017-05" db="EMBL/GenBank/DDBJ databases">
        <title>Complete and WGS of Bordetella genogroups.</title>
        <authorList>
            <person name="Spilker T."/>
            <person name="LiPuma J."/>
        </authorList>
    </citation>
    <scope>NUCLEOTIDE SEQUENCE [LARGE SCALE GENOMIC DNA]</scope>
    <source>
        <strain evidence="2 5">AU17610</strain>
    </source>
</reference>
<dbReference type="GO" id="GO:0016787">
    <property type="term" value="F:hydrolase activity"/>
    <property type="evidence" value="ECO:0007669"/>
    <property type="project" value="UniProtKB-KW"/>
</dbReference>
<dbReference type="Pfam" id="PF00857">
    <property type="entry name" value="Isochorismatase"/>
    <property type="match status" value="1"/>
</dbReference>
<evidence type="ECO:0000313" key="4">
    <source>
        <dbReference type="Proteomes" id="UP000216354"/>
    </source>
</evidence>
<reference evidence="3 4" key="2">
    <citation type="submission" date="2017-05" db="EMBL/GenBank/DDBJ databases">
        <title>Complete and WGS of Bordetella genogroups.</title>
        <authorList>
            <person name="Spilker T."/>
            <person name="Lipuma J."/>
        </authorList>
    </citation>
    <scope>NUCLEOTIDE SEQUENCE [LARGE SCALE GENOMIC DNA]</scope>
    <source>
        <strain evidence="3 4">AU9795</strain>
    </source>
</reference>
<dbReference type="OrthoDB" id="9789777at2"/>
<name>A0A261RTF6_9BORD</name>
<comment type="caution">
    <text evidence="2">The sequence shown here is derived from an EMBL/GenBank/DDBJ whole genome shotgun (WGS) entry which is preliminary data.</text>
</comment>
<dbReference type="Proteomes" id="UP000216354">
    <property type="component" value="Unassembled WGS sequence"/>
</dbReference>
<dbReference type="PANTHER" id="PTHR43559:SF1">
    <property type="entry name" value="HYDROLASE"/>
    <property type="match status" value="1"/>
</dbReference>
<dbReference type="PANTHER" id="PTHR43559">
    <property type="entry name" value="HYDROLASE YCAC-RELATED"/>
    <property type="match status" value="1"/>
</dbReference>
<organism evidence="2 5">
    <name type="scientific">Bordetella genomosp. 1</name>
    <dbReference type="NCBI Taxonomy" id="1395607"/>
    <lineage>
        <taxon>Bacteria</taxon>
        <taxon>Pseudomonadati</taxon>
        <taxon>Pseudomonadota</taxon>
        <taxon>Betaproteobacteria</taxon>
        <taxon>Burkholderiales</taxon>
        <taxon>Alcaligenaceae</taxon>
        <taxon>Bordetella</taxon>
    </lineage>
</organism>
<dbReference type="CDD" id="cd01012">
    <property type="entry name" value="YcaC_related"/>
    <property type="match status" value="1"/>
</dbReference>
<dbReference type="Gene3D" id="3.40.50.850">
    <property type="entry name" value="Isochorismatase-like"/>
    <property type="match status" value="1"/>
</dbReference>
<proteinExistence type="predicted"/>
<dbReference type="Proteomes" id="UP000217005">
    <property type="component" value="Unassembled WGS sequence"/>
</dbReference>
<dbReference type="InterPro" id="IPR000868">
    <property type="entry name" value="Isochorismatase-like_dom"/>
</dbReference>
<dbReference type="AlphaFoldDB" id="A0A261RTF6"/>